<dbReference type="GO" id="GO:0035556">
    <property type="term" value="P:intracellular signal transduction"/>
    <property type="evidence" value="ECO:0007669"/>
    <property type="project" value="InterPro"/>
</dbReference>
<keyword evidence="4" id="KW-1185">Reference proteome</keyword>
<feature type="domain" description="Guanylate cyclase" evidence="2">
    <location>
        <begin position="26"/>
        <end position="141"/>
    </location>
</feature>
<dbReference type="Gene3D" id="1.25.40.10">
    <property type="entry name" value="Tetratricopeptide repeat domain"/>
    <property type="match status" value="1"/>
</dbReference>
<dbReference type="PANTHER" id="PTHR43081">
    <property type="entry name" value="ADENYLATE CYCLASE, TERMINAL-DIFFERENTIATION SPECIFIC-RELATED"/>
    <property type="match status" value="1"/>
</dbReference>
<dbReference type="Proteomes" id="UP000468531">
    <property type="component" value="Unassembled WGS sequence"/>
</dbReference>
<dbReference type="GO" id="GO:0004016">
    <property type="term" value="F:adenylate cyclase activity"/>
    <property type="evidence" value="ECO:0007669"/>
    <property type="project" value="UniProtKB-ARBA"/>
</dbReference>
<dbReference type="InterPro" id="IPR011990">
    <property type="entry name" value="TPR-like_helical_dom_sf"/>
</dbReference>
<organism evidence="3 4">
    <name type="scientific">Bradyrhizobium uaiense</name>
    <dbReference type="NCBI Taxonomy" id="2594946"/>
    <lineage>
        <taxon>Bacteria</taxon>
        <taxon>Pseudomonadati</taxon>
        <taxon>Pseudomonadota</taxon>
        <taxon>Alphaproteobacteria</taxon>
        <taxon>Hyphomicrobiales</taxon>
        <taxon>Nitrobacteraceae</taxon>
        <taxon>Bradyrhizobium</taxon>
    </lineage>
</organism>
<dbReference type="SUPFAM" id="SSF55073">
    <property type="entry name" value="Nucleotide cyclase"/>
    <property type="match status" value="1"/>
</dbReference>
<evidence type="ECO:0000313" key="4">
    <source>
        <dbReference type="Proteomes" id="UP000468531"/>
    </source>
</evidence>
<proteinExistence type="predicted"/>
<dbReference type="PROSITE" id="PS50125">
    <property type="entry name" value="GUANYLATE_CYCLASE_2"/>
    <property type="match status" value="1"/>
</dbReference>
<protein>
    <submittedName>
        <fullName evidence="3">Adenylate/guanylate cyclase domain-containing protein</fullName>
    </submittedName>
</protein>
<dbReference type="InterPro" id="IPR050697">
    <property type="entry name" value="Adenylyl/Guanylyl_Cyclase_3/4"/>
</dbReference>
<accession>A0A6P1BQH4</accession>
<evidence type="ECO:0000259" key="2">
    <source>
        <dbReference type="PROSITE" id="PS50125"/>
    </source>
</evidence>
<dbReference type="InterPro" id="IPR001054">
    <property type="entry name" value="A/G_cyclase"/>
</dbReference>
<dbReference type="GO" id="GO:0006171">
    <property type="term" value="P:cAMP biosynthetic process"/>
    <property type="evidence" value="ECO:0007669"/>
    <property type="project" value="TreeGrafter"/>
</dbReference>
<dbReference type="InterPro" id="IPR019734">
    <property type="entry name" value="TPR_rpt"/>
</dbReference>
<feature type="repeat" description="TPR" evidence="1">
    <location>
        <begin position="508"/>
        <end position="541"/>
    </location>
</feature>
<dbReference type="PANTHER" id="PTHR43081:SF19">
    <property type="entry name" value="PH-SENSITIVE ADENYLATE CYCLASE RV1264"/>
    <property type="match status" value="1"/>
</dbReference>
<dbReference type="Pfam" id="PF00211">
    <property type="entry name" value="Guanylate_cyc"/>
    <property type="match status" value="1"/>
</dbReference>
<name>A0A6P1BQH4_9BRAD</name>
<comment type="caution">
    <text evidence="3">The sequence shown here is derived from an EMBL/GenBank/DDBJ whole genome shotgun (WGS) entry which is preliminary data.</text>
</comment>
<dbReference type="PROSITE" id="PS50005">
    <property type="entry name" value="TPR"/>
    <property type="match status" value="1"/>
</dbReference>
<dbReference type="SUPFAM" id="SSF48452">
    <property type="entry name" value="TPR-like"/>
    <property type="match status" value="1"/>
</dbReference>
<dbReference type="SMART" id="SM00028">
    <property type="entry name" value="TPR"/>
    <property type="match status" value="2"/>
</dbReference>
<sequence>MAGMAVQSDPVLSPQVMPPFERACRAVLAADVVGYTRLMEAAELETHQRYRTLRVEVTDPTIVSHRGEIVKNTGDGFLAVFESPSDAVECAAELQQEILARESRHSPERRIAFRIGIHWEPVIFDLDDIYGSAVNIAARLQTTAPAGGIVVSSAVLENLDSPGDLKLDSLGDLRLKNLTRAVPAFSLQLPGVDRGAAVGFARAPSRRAKLPSIAILPLVSLSDDADDNYFAEGFVDDIIATLSNIRHLLVVARGSTMMIDRRAVDYGTVAGERLGVRYLLSGSIRRAGGRIRLSVELGDLSTASVIWAEKYETDIEHIFGVQDEIALMIVGRISTHVRQAEVKRALRKRPHNLNSYDYFLRALDLLYKLDFASFSMARTLLERAREEDDGYAAPYAFSARWHMLNIAEGRSTDPSAEIAEIIRLSNCAIERDPSDALALSLQGHARSAFHFDYDTALDCFDRALAASPNNPWAWMFSSATYGFIGKPVSGIERAERAIRLSPLDQQAFTSFSRLGQNHYLNGTYEEAIRWSRKALSLNPRYGNAIRIAAASLVAVGRHEDAALLATHHRSVLPQFTVSHYAPRCPFKAEQASLYVQRLEAAGLPV</sequence>
<dbReference type="CDD" id="cd07302">
    <property type="entry name" value="CHD"/>
    <property type="match status" value="1"/>
</dbReference>
<dbReference type="SMART" id="SM00044">
    <property type="entry name" value="CYCc"/>
    <property type="match status" value="1"/>
</dbReference>
<reference evidence="3 4" key="1">
    <citation type="journal article" date="2020" name="Arch. Microbiol.">
        <title>Bradyrhizobium uaiense sp. nov., a new highly efficient cowpea symbiont.</title>
        <authorList>
            <person name="Cabral Michel D."/>
            <person name="Azarias Guimaraes A."/>
            <person name="Martins da Costa E."/>
            <person name="Soares de Carvalho T."/>
            <person name="Balsanelli E."/>
            <person name="Willems A."/>
            <person name="Maltempi de Souza E."/>
            <person name="de Souza Moreira F.M."/>
        </authorList>
    </citation>
    <scope>NUCLEOTIDE SEQUENCE [LARGE SCALE GENOMIC DNA]</scope>
    <source>
        <strain evidence="3 4">UFLA 03-164</strain>
    </source>
</reference>
<evidence type="ECO:0000313" key="3">
    <source>
        <dbReference type="EMBL" id="NEV00430.1"/>
    </source>
</evidence>
<gene>
    <name evidence="3" type="ORF">FNJ47_32610</name>
</gene>
<evidence type="ECO:0000256" key="1">
    <source>
        <dbReference type="PROSITE-ProRule" id="PRU00339"/>
    </source>
</evidence>
<dbReference type="InterPro" id="IPR029787">
    <property type="entry name" value="Nucleotide_cyclase"/>
</dbReference>
<dbReference type="AlphaFoldDB" id="A0A6P1BQH4"/>
<dbReference type="Gene3D" id="3.30.70.1230">
    <property type="entry name" value="Nucleotide cyclase"/>
    <property type="match status" value="1"/>
</dbReference>
<keyword evidence="1" id="KW-0802">TPR repeat</keyword>
<dbReference type="EMBL" id="VKHP01000178">
    <property type="protein sequence ID" value="NEV00430.1"/>
    <property type="molecule type" value="Genomic_DNA"/>
</dbReference>